<organism evidence="2 3">
    <name type="scientific">Oculimacula yallundae</name>
    <dbReference type="NCBI Taxonomy" id="86028"/>
    <lineage>
        <taxon>Eukaryota</taxon>
        <taxon>Fungi</taxon>
        <taxon>Dikarya</taxon>
        <taxon>Ascomycota</taxon>
        <taxon>Pezizomycotina</taxon>
        <taxon>Leotiomycetes</taxon>
        <taxon>Helotiales</taxon>
        <taxon>Ploettnerulaceae</taxon>
        <taxon>Oculimacula</taxon>
    </lineage>
</organism>
<dbReference type="Pfam" id="PF13649">
    <property type="entry name" value="Methyltransf_25"/>
    <property type="match status" value="1"/>
</dbReference>
<evidence type="ECO:0000259" key="1">
    <source>
        <dbReference type="Pfam" id="PF13649"/>
    </source>
</evidence>
<dbReference type="InterPro" id="IPR041698">
    <property type="entry name" value="Methyltransf_25"/>
</dbReference>
<name>A0ABR4CCY9_9HELO</name>
<sequence>MQTVVQDKDQWSVNASTYAKGSQNIKALSQAPVETLFKQLDTAHPFSSATAILDVGCGPGGTIEKLIEDYGSELPASTRLVASDFSAGMIEQVRIIQKEKEKEQPIWARVEAKVLDAQSLNGLEDASMSHITGTMVYNLVSNGRQALEAAHRVLQRGGVIGMTLGAGAEWMDIMGIAAKKIRGETAPMYEFPKAYGTLEGIKAEFEAVGFSSEHVEVIETFMDVSDPSPLVNMFIRGKNPGAMFFVGDYSEAELDAYVEEVLRLIEEKHSALPRKLKGLMIVAVGKKLP</sequence>
<accession>A0ABR4CCY9</accession>
<dbReference type="Gene3D" id="3.40.50.150">
    <property type="entry name" value="Vaccinia Virus protein VP39"/>
    <property type="match status" value="1"/>
</dbReference>
<dbReference type="CDD" id="cd02440">
    <property type="entry name" value="AdoMet_MTases"/>
    <property type="match status" value="1"/>
</dbReference>
<protein>
    <recommendedName>
        <fullName evidence="1">Methyltransferase domain-containing protein</fullName>
    </recommendedName>
</protein>
<keyword evidence="3" id="KW-1185">Reference proteome</keyword>
<evidence type="ECO:0000313" key="2">
    <source>
        <dbReference type="EMBL" id="KAL2067809.1"/>
    </source>
</evidence>
<comment type="caution">
    <text evidence="2">The sequence shown here is derived from an EMBL/GenBank/DDBJ whole genome shotgun (WGS) entry which is preliminary data.</text>
</comment>
<proteinExistence type="predicted"/>
<dbReference type="InterPro" id="IPR029063">
    <property type="entry name" value="SAM-dependent_MTases_sf"/>
</dbReference>
<dbReference type="EMBL" id="JAZHXI010000009">
    <property type="protein sequence ID" value="KAL2067809.1"/>
    <property type="molecule type" value="Genomic_DNA"/>
</dbReference>
<dbReference type="Proteomes" id="UP001595075">
    <property type="component" value="Unassembled WGS sequence"/>
</dbReference>
<evidence type="ECO:0000313" key="3">
    <source>
        <dbReference type="Proteomes" id="UP001595075"/>
    </source>
</evidence>
<dbReference type="SUPFAM" id="SSF53335">
    <property type="entry name" value="S-adenosyl-L-methionine-dependent methyltransferases"/>
    <property type="match status" value="1"/>
</dbReference>
<feature type="domain" description="Methyltransferase" evidence="1">
    <location>
        <begin position="52"/>
        <end position="158"/>
    </location>
</feature>
<gene>
    <name evidence="2" type="ORF">VTL71DRAFT_15905</name>
</gene>
<reference evidence="2 3" key="1">
    <citation type="journal article" date="2024" name="Commun. Biol.">
        <title>Comparative genomic analysis of thermophilic fungi reveals convergent evolutionary adaptations and gene losses.</title>
        <authorList>
            <person name="Steindorff A.S."/>
            <person name="Aguilar-Pontes M.V."/>
            <person name="Robinson A.J."/>
            <person name="Andreopoulos B."/>
            <person name="LaButti K."/>
            <person name="Kuo A."/>
            <person name="Mondo S."/>
            <person name="Riley R."/>
            <person name="Otillar R."/>
            <person name="Haridas S."/>
            <person name="Lipzen A."/>
            <person name="Grimwood J."/>
            <person name="Schmutz J."/>
            <person name="Clum A."/>
            <person name="Reid I.D."/>
            <person name="Moisan M.C."/>
            <person name="Butler G."/>
            <person name="Nguyen T.T.M."/>
            <person name="Dewar K."/>
            <person name="Conant G."/>
            <person name="Drula E."/>
            <person name="Henrissat B."/>
            <person name="Hansel C."/>
            <person name="Singer S."/>
            <person name="Hutchinson M.I."/>
            <person name="de Vries R.P."/>
            <person name="Natvig D.O."/>
            <person name="Powell A.J."/>
            <person name="Tsang A."/>
            <person name="Grigoriev I.V."/>
        </authorList>
    </citation>
    <scope>NUCLEOTIDE SEQUENCE [LARGE SCALE GENOMIC DNA]</scope>
    <source>
        <strain evidence="2 3">CBS 494.80</strain>
    </source>
</reference>